<reference evidence="2 3" key="1">
    <citation type="submission" date="2016-07" db="EMBL/GenBank/DDBJ databases">
        <title>Complete genome sequences of Bordetella pseudohinzii.</title>
        <authorList>
            <person name="Spilker T."/>
            <person name="Darrah R."/>
            <person name="LiPuma J.J."/>
        </authorList>
    </citation>
    <scope>NUCLEOTIDE SEQUENCE [LARGE SCALE GENOMIC DNA]</scope>
    <source>
        <strain evidence="2 3">HI4681</strain>
    </source>
</reference>
<accession>A0ABM6DJ21</accession>
<evidence type="ECO:0008006" key="4">
    <source>
        <dbReference type="Google" id="ProtNLM"/>
    </source>
</evidence>
<evidence type="ECO:0000313" key="2">
    <source>
        <dbReference type="EMBL" id="ANY17401.1"/>
    </source>
</evidence>
<keyword evidence="3" id="KW-1185">Reference proteome</keyword>
<organism evidence="2 3">
    <name type="scientific">Bordetella pseudohinzii</name>
    <dbReference type="NCBI Taxonomy" id="1331258"/>
    <lineage>
        <taxon>Bacteria</taxon>
        <taxon>Pseudomonadati</taxon>
        <taxon>Pseudomonadota</taxon>
        <taxon>Betaproteobacteria</taxon>
        <taxon>Burkholderiales</taxon>
        <taxon>Alcaligenaceae</taxon>
        <taxon>Bordetella</taxon>
    </lineage>
</organism>
<name>A0ABM6DJ21_9BORD</name>
<gene>
    <name evidence="2" type="ORF">BBN53_16880</name>
</gene>
<sequence length="106" mass="12066">MNPMKITKPTWRRALPGALLAMLVSLSAAPALADGHRHHRGGEYKEKYWDGACKVERKWKRNGEYKEKRKCQPAYAQPVYPQAVYPQPAYMAPSIVIQPPPIVIRP</sequence>
<proteinExistence type="predicted"/>
<feature type="signal peptide" evidence="1">
    <location>
        <begin position="1"/>
        <end position="33"/>
    </location>
</feature>
<dbReference type="EMBL" id="CP016440">
    <property type="protein sequence ID" value="ANY17401.1"/>
    <property type="molecule type" value="Genomic_DNA"/>
</dbReference>
<evidence type="ECO:0000256" key="1">
    <source>
        <dbReference type="SAM" id="SignalP"/>
    </source>
</evidence>
<keyword evidence="1" id="KW-0732">Signal</keyword>
<protein>
    <recommendedName>
        <fullName evidence="4">Membrane lipoprotein, cell wall extensin motif</fullName>
    </recommendedName>
</protein>
<feature type="chain" id="PRO_5045979473" description="Membrane lipoprotein, cell wall extensin motif" evidence="1">
    <location>
        <begin position="34"/>
        <end position="106"/>
    </location>
</feature>
<dbReference type="Proteomes" id="UP000092950">
    <property type="component" value="Chromosome"/>
</dbReference>
<evidence type="ECO:0000313" key="3">
    <source>
        <dbReference type="Proteomes" id="UP000092950"/>
    </source>
</evidence>